<keyword evidence="2" id="KW-1185">Reference proteome</keyword>
<dbReference type="Proteomes" id="UP000644010">
    <property type="component" value="Unassembled WGS sequence"/>
</dbReference>
<reference evidence="1 2" key="1">
    <citation type="submission" date="2020-08" db="EMBL/GenBank/DDBJ databases">
        <title>Genome public.</title>
        <authorList>
            <person name="Liu C."/>
            <person name="Sun Q."/>
        </authorList>
    </citation>
    <scope>NUCLEOTIDE SEQUENCE [LARGE SCALE GENOMIC DNA]</scope>
    <source>
        <strain evidence="1 2">BX2</strain>
    </source>
</reference>
<proteinExistence type="predicted"/>
<gene>
    <name evidence="1" type="ORF">H8S77_03030</name>
</gene>
<sequence length="173" mass="20880">MPLNLTKRYPHLLELAGMSEKERTRSLHLVFDRDITDNNQFSFRSKRIYPIKTDGQIDMDREFLHLTTNEELGEDGVSHRIYDRFRSERLHWIRTHIEERIGDDIIVFSIEERNPKKRVDETRVYIYNKGQKYIIVLEPQRKGQAYFLLTAYYLNKEYGEKQIKKKMKKGIIL</sequence>
<protein>
    <recommendedName>
        <fullName evidence="3">Phage-Barnase-EndoU-ColicinE5/D-RelE like nuclease 2 domain-containing protein</fullName>
    </recommendedName>
</protein>
<dbReference type="RefSeq" id="WP_186958248.1">
    <property type="nucleotide sequence ID" value="NZ_JACOOI010000002.1"/>
</dbReference>
<organism evidence="1 2">
    <name type="scientific">Parabacteroides segnis</name>
    <dbReference type="NCBI Taxonomy" id="2763058"/>
    <lineage>
        <taxon>Bacteria</taxon>
        <taxon>Pseudomonadati</taxon>
        <taxon>Bacteroidota</taxon>
        <taxon>Bacteroidia</taxon>
        <taxon>Bacteroidales</taxon>
        <taxon>Tannerellaceae</taxon>
        <taxon>Parabacteroides</taxon>
    </lineage>
</organism>
<dbReference type="EMBL" id="JACOOI010000002">
    <property type="protein sequence ID" value="MBC5641866.1"/>
    <property type="molecule type" value="Genomic_DNA"/>
</dbReference>
<evidence type="ECO:0000313" key="1">
    <source>
        <dbReference type="EMBL" id="MBC5641866.1"/>
    </source>
</evidence>
<name>A0ABR7DWH6_9BACT</name>
<evidence type="ECO:0008006" key="3">
    <source>
        <dbReference type="Google" id="ProtNLM"/>
    </source>
</evidence>
<accession>A0ABR7DWH6</accession>
<evidence type="ECO:0000313" key="2">
    <source>
        <dbReference type="Proteomes" id="UP000644010"/>
    </source>
</evidence>
<comment type="caution">
    <text evidence="1">The sequence shown here is derived from an EMBL/GenBank/DDBJ whole genome shotgun (WGS) entry which is preliminary data.</text>
</comment>